<protein>
    <submittedName>
        <fullName evidence="1">Protein phosphatase 2C (PP2C)-like protein</fullName>
    </submittedName>
</protein>
<proteinExistence type="predicted"/>
<comment type="caution">
    <text evidence="1">The sequence shown here is derived from an EMBL/GenBank/DDBJ whole genome shotgun (WGS) entry which is preliminary data.</text>
</comment>
<dbReference type="Gramene" id="KVH94936">
    <property type="protein sequence ID" value="KVH94936"/>
    <property type="gene ID" value="Ccrd_002986"/>
</dbReference>
<evidence type="ECO:0000313" key="1">
    <source>
        <dbReference type="EMBL" id="KVH94936.1"/>
    </source>
</evidence>
<organism evidence="1 2">
    <name type="scientific">Cynara cardunculus var. scolymus</name>
    <name type="common">Globe artichoke</name>
    <name type="synonym">Cynara scolymus</name>
    <dbReference type="NCBI Taxonomy" id="59895"/>
    <lineage>
        <taxon>Eukaryota</taxon>
        <taxon>Viridiplantae</taxon>
        <taxon>Streptophyta</taxon>
        <taxon>Embryophyta</taxon>
        <taxon>Tracheophyta</taxon>
        <taxon>Spermatophyta</taxon>
        <taxon>Magnoliopsida</taxon>
        <taxon>eudicotyledons</taxon>
        <taxon>Gunneridae</taxon>
        <taxon>Pentapetalae</taxon>
        <taxon>asterids</taxon>
        <taxon>campanulids</taxon>
        <taxon>Asterales</taxon>
        <taxon>Asteraceae</taxon>
        <taxon>Carduoideae</taxon>
        <taxon>Cardueae</taxon>
        <taxon>Carduinae</taxon>
        <taxon>Cynara</taxon>
    </lineage>
</organism>
<dbReference type="InterPro" id="IPR036457">
    <property type="entry name" value="PPM-type-like_dom_sf"/>
</dbReference>
<dbReference type="Proteomes" id="UP000243975">
    <property type="component" value="Unassembled WGS sequence"/>
</dbReference>
<dbReference type="EMBL" id="LEKV01004491">
    <property type="protein sequence ID" value="KVH94936.1"/>
    <property type="molecule type" value="Genomic_DNA"/>
</dbReference>
<gene>
    <name evidence="1" type="ORF">Ccrd_002986</name>
</gene>
<feature type="non-terminal residue" evidence="1">
    <location>
        <position position="79"/>
    </location>
</feature>
<reference evidence="1 2" key="1">
    <citation type="journal article" date="2016" name="Sci. Rep.">
        <title>The genome sequence of the outbreeding globe artichoke constructed de novo incorporating a phase-aware low-pass sequencing strategy of F1 progeny.</title>
        <authorList>
            <person name="Scaglione D."/>
            <person name="Reyes-Chin-Wo S."/>
            <person name="Acquadro A."/>
            <person name="Froenicke L."/>
            <person name="Portis E."/>
            <person name="Beitel C."/>
            <person name="Tirone M."/>
            <person name="Mauro R."/>
            <person name="Lo Monaco A."/>
            <person name="Mauromicale G."/>
            <person name="Faccioli P."/>
            <person name="Cattivelli L."/>
            <person name="Rieseberg L."/>
            <person name="Michelmore R."/>
            <person name="Lanteri S."/>
        </authorList>
    </citation>
    <scope>NUCLEOTIDE SEQUENCE [LARGE SCALE GENOMIC DNA]</scope>
    <source>
        <strain evidence="1">2C</strain>
    </source>
</reference>
<accession>A0A103XQA5</accession>
<dbReference type="SUPFAM" id="SSF81606">
    <property type="entry name" value="PP2C-like"/>
    <property type="match status" value="1"/>
</dbReference>
<keyword evidence="2" id="KW-1185">Reference proteome</keyword>
<dbReference type="Gene3D" id="3.60.40.10">
    <property type="entry name" value="PPM-type phosphatase domain"/>
    <property type="match status" value="1"/>
</dbReference>
<evidence type="ECO:0000313" key="2">
    <source>
        <dbReference type="Proteomes" id="UP000243975"/>
    </source>
</evidence>
<dbReference type="AlphaFoldDB" id="A0A103XQA5"/>
<feature type="non-terminal residue" evidence="1">
    <location>
        <position position="1"/>
    </location>
</feature>
<name>A0A103XQA5_CYNCS</name>
<sequence length="79" mass="8842">DVARVNGQLAISRAFWKQLSRLIKCEQYSYINDGVMSNQEAVDLAIKIKDPQKAAKELAAEALNRESKADTSCIVVRFN</sequence>